<evidence type="ECO:0008006" key="4">
    <source>
        <dbReference type="Google" id="ProtNLM"/>
    </source>
</evidence>
<feature type="compositionally biased region" description="Gly residues" evidence="1">
    <location>
        <begin position="297"/>
        <end position="308"/>
    </location>
</feature>
<reference evidence="3" key="1">
    <citation type="submission" date="2014-03" db="EMBL/GenBank/DDBJ databases">
        <title>The Genome Sequence of Puccinia striiformis f. sp. tritici PST-78.</title>
        <authorList>
            <consortium name="The Broad Institute Genome Sequencing Platform"/>
            <person name="Cuomo C."/>
            <person name="Hulbert S."/>
            <person name="Chen X."/>
            <person name="Walker B."/>
            <person name="Young S.K."/>
            <person name="Zeng Q."/>
            <person name="Gargeya S."/>
            <person name="Fitzgerald M."/>
            <person name="Haas B."/>
            <person name="Abouelleil A."/>
            <person name="Alvarado L."/>
            <person name="Arachchi H.M."/>
            <person name="Berlin A.M."/>
            <person name="Chapman S.B."/>
            <person name="Goldberg J."/>
            <person name="Griggs A."/>
            <person name="Gujja S."/>
            <person name="Hansen M."/>
            <person name="Howarth C."/>
            <person name="Imamovic A."/>
            <person name="Larimer J."/>
            <person name="McCowan C."/>
            <person name="Montmayeur A."/>
            <person name="Murphy C."/>
            <person name="Neiman D."/>
            <person name="Pearson M."/>
            <person name="Priest M."/>
            <person name="Roberts A."/>
            <person name="Saif S."/>
            <person name="Shea T."/>
            <person name="Sisk P."/>
            <person name="Sykes S."/>
            <person name="Wortman J."/>
            <person name="Nusbaum C."/>
            <person name="Birren B."/>
        </authorList>
    </citation>
    <scope>NUCLEOTIDE SEQUENCE [LARGE SCALE GENOMIC DNA]</scope>
    <source>
        <strain evidence="3">race PST-78</strain>
    </source>
</reference>
<organism evidence="2 3">
    <name type="scientific">Puccinia striiformis f. sp. tritici PST-78</name>
    <dbReference type="NCBI Taxonomy" id="1165861"/>
    <lineage>
        <taxon>Eukaryota</taxon>
        <taxon>Fungi</taxon>
        <taxon>Dikarya</taxon>
        <taxon>Basidiomycota</taxon>
        <taxon>Pucciniomycotina</taxon>
        <taxon>Pucciniomycetes</taxon>
        <taxon>Pucciniales</taxon>
        <taxon>Pucciniaceae</taxon>
        <taxon>Puccinia</taxon>
    </lineage>
</organism>
<feature type="region of interest" description="Disordered" evidence="1">
    <location>
        <begin position="255"/>
        <end position="317"/>
    </location>
</feature>
<evidence type="ECO:0000256" key="1">
    <source>
        <dbReference type="SAM" id="MobiDB-lite"/>
    </source>
</evidence>
<feature type="compositionally biased region" description="Basic and acidic residues" evidence="1">
    <location>
        <begin position="255"/>
        <end position="278"/>
    </location>
</feature>
<keyword evidence="3" id="KW-1185">Reference proteome</keyword>
<accession>A0A0L0VH00</accession>
<dbReference type="EMBL" id="AJIL01000056">
    <property type="protein sequence ID" value="KNE98481.1"/>
    <property type="molecule type" value="Genomic_DNA"/>
</dbReference>
<proteinExistence type="predicted"/>
<comment type="caution">
    <text evidence="2">The sequence shown here is derived from an EMBL/GenBank/DDBJ whole genome shotgun (WGS) entry which is preliminary data.</text>
</comment>
<name>A0A0L0VH00_9BASI</name>
<evidence type="ECO:0000313" key="3">
    <source>
        <dbReference type="Proteomes" id="UP000054564"/>
    </source>
</evidence>
<dbReference type="AlphaFoldDB" id="A0A0L0VH00"/>
<feature type="compositionally biased region" description="Basic and acidic residues" evidence="1">
    <location>
        <begin position="286"/>
        <end position="296"/>
    </location>
</feature>
<gene>
    <name evidence="2" type="ORF">PSTG_08219</name>
</gene>
<protein>
    <recommendedName>
        <fullName evidence="4">Helicase C-terminal domain-containing protein</fullName>
    </recommendedName>
</protein>
<dbReference type="Proteomes" id="UP000054564">
    <property type="component" value="Unassembled WGS sequence"/>
</dbReference>
<evidence type="ECO:0000313" key="2">
    <source>
        <dbReference type="EMBL" id="KNE98481.1"/>
    </source>
</evidence>
<sequence>MALGLGQDWNRVQTIVHLGRGDPSSICPMIGRCGRGEDNPGLGIMFAETNLRTGKNKISDFPSHQVGLTGYCQPEDDHMDALAITPLGYVLLSNADSNVETEKIQEAQEGFAECLCLNCEQNVMSKELNFEVPFSPPLPSCITKKTGKQSLRNELKTFAAHMVQQLEAFHKSQIPDYPEFNPKNHFGMFKARRMVLAFDEGFSVEHLDRLMGGDAIDGQFKFLKAKLDEYSKTDAWKDYLNALHIEKEELIDNRKNASAARKQEARARRTEGNAETKRQKIAAQADSHHPKTDGSRGRGCGKGIGCGRGRARGSWSS</sequence>